<dbReference type="FunFam" id="3.80.10.10:FF:000105">
    <property type="entry name" value="S-phase kinase-associated protein 2"/>
    <property type="match status" value="1"/>
</dbReference>
<keyword evidence="11" id="KW-0539">Nucleus</keyword>
<sequence length="392" mass="43575">MLTLSQKRNLKKRASFQESVDNENTPQGLIQHCSPLHKHPCVTAKGKENEVQFVLAKRPRRRRESTGLSWDSLPDELLLGILACLPLQDLLATSRVCKRWHRLAFDESLWHSVDLAGKAQVDAALRQVLPAGAVGLRCPRACIGEPALANARRLRVQHMDLSSCIVSTPVLEDILSRCQQLRDLSVEGLVLSDSIMQSLSQNAELARLNLCGCSGVSPQSVRDMLQCCRRLEELNVSWCDFDSSHVKAVVENIPSSVTQLNISGYRQNFTMEDLKALVARCPDLTHLDLSDSVQVTADSFPVLRQLSSLKDLALSRCYQIQPAALTCLEKLPELKTLEVFGLVPGSYMPVLSEGLPQVQINTRCFSSVARPTPAGQRDRTMWGTPCRLVYRP</sequence>
<dbReference type="InterPro" id="IPR036047">
    <property type="entry name" value="F-box-like_dom_sf"/>
</dbReference>
<evidence type="ECO:0000256" key="10">
    <source>
        <dbReference type="ARBA" id="ARBA00022990"/>
    </source>
</evidence>
<evidence type="ECO:0000256" key="12">
    <source>
        <dbReference type="ARBA" id="ARBA00056227"/>
    </source>
</evidence>
<evidence type="ECO:0000313" key="18">
    <source>
        <dbReference type="EMBL" id="KAG5834832.1"/>
    </source>
</evidence>
<dbReference type="Proteomes" id="UP001044222">
    <property type="component" value="Chromosome 15"/>
</dbReference>
<keyword evidence="4" id="KW-0963">Cytoplasm</keyword>
<dbReference type="AlphaFoldDB" id="A0A9D3LR59"/>
<dbReference type="SMART" id="SM00367">
    <property type="entry name" value="LRR_CC"/>
    <property type="match status" value="5"/>
</dbReference>
<dbReference type="InterPro" id="IPR032675">
    <property type="entry name" value="LRR_dom_sf"/>
</dbReference>
<protein>
    <recommendedName>
        <fullName evidence="13">S-phase kinase-associated protein 2</fullName>
    </recommendedName>
    <alternativeName>
        <fullName evidence="15">Cyclin-A/CDK2-associated protein p45</fullName>
    </alternativeName>
    <alternativeName>
        <fullName evidence="14">F-box protein Skp2</fullName>
    </alternativeName>
</protein>
<dbReference type="GO" id="GO:0070534">
    <property type="term" value="P:protein K63-linked ubiquitination"/>
    <property type="evidence" value="ECO:0007669"/>
    <property type="project" value="UniProtKB-ARBA"/>
</dbReference>
<organism evidence="18 19">
    <name type="scientific">Anguilla anguilla</name>
    <name type="common">European freshwater eel</name>
    <name type="synonym">Muraena anguilla</name>
    <dbReference type="NCBI Taxonomy" id="7936"/>
    <lineage>
        <taxon>Eukaryota</taxon>
        <taxon>Metazoa</taxon>
        <taxon>Chordata</taxon>
        <taxon>Craniata</taxon>
        <taxon>Vertebrata</taxon>
        <taxon>Euteleostomi</taxon>
        <taxon>Actinopterygii</taxon>
        <taxon>Neopterygii</taxon>
        <taxon>Teleostei</taxon>
        <taxon>Anguilliformes</taxon>
        <taxon>Anguillidae</taxon>
        <taxon>Anguilla</taxon>
    </lineage>
</organism>
<evidence type="ECO:0000256" key="2">
    <source>
        <dbReference type="ARBA" id="ARBA00004496"/>
    </source>
</evidence>
<evidence type="ECO:0000256" key="3">
    <source>
        <dbReference type="ARBA" id="ARBA00004906"/>
    </source>
</evidence>
<evidence type="ECO:0000256" key="5">
    <source>
        <dbReference type="ARBA" id="ARBA00022553"/>
    </source>
</evidence>
<feature type="domain" description="F-box" evidence="17">
    <location>
        <begin position="67"/>
        <end position="113"/>
    </location>
</feature>
<evidence type="ECO:0000256" key="16">
    <source>
        <dbReference type="SAM" id="MobiDB-lite"/>
    </source>
</evidence>
<reference evidence="18" key="1">
    <citation type="submission" date="2021-01" db="EMBL/GenBank/DDBJ databases">
        <title>A chromosome-scale assembly of European eel, Anguilla anguilla.</title>
        <authorList>
            <person name="Henkel C."/>
            <person name="Jong-Raadsen S.A."/>
            <person name="Dufour S."/>
            <person name="Weltzien F.-A."/>
            <person name="Palstra A.P."/>
            <person name="Pelster B."/>
            <person name="Spaink H.P."/>
            <person name="Van Den Thillart G.E."/>
            <person name="Jansen H."/>
            <person name="Zahm M."/>
            <person name="Klopp C."/>
            <person name="Cedric C."/>
            <person name="Louis A."/>
            <person name="Berthelot C."/>
            <person name="Parey E."/>
            <person name="Roest Crollius H."/>
            <person name="Montfort J."/>
            <person name="Robinson-Rechavi M."/>
            <person name="Bucao C."/>
            <person name="Bouchez O."/>
            <person name="Gislard M."/>
            <person name="Lluch J."/>
            <person name="Milhes M."/>
            <person name="Lampietro C."/>
            <person name="Lopez Roques C."/>
            <person name="Donnadieu C."/>
            <person name="Braasch I."/>
            <person name="Desvignes T."/>
            <person name="Postlethwait J."/>
            <person name="Bobe J."/>
            <person name="Guiguen Y."/>
            <person name="Dirks R."/>
        </authorList>
    </citation>
    <scope>NUCLEOTIDE SEQUENCE</scope>
    <source>
        <strain evidence="18">Tag_6206</strain>
        <tissue evidence="18">Liver</tissue>
    </source>
</reference>
<evidence type="ECO:0000256" key="9">
    <source>
        <dbReference type="ARBA" id="ARBA00022843"/>
    </source>
</evidence>
<evidence type="ECO:0000256" key="11">
    <source>
        <dbReference type="ARBA" id="ARBA00023242"/>
    </source>
</evidence>
<name>A0A9D3LR59_ANGAN</name>
<evidence type="ECO:0000256" key="15">
    <source>
        <dbReference type="ARBA" id="ARBA00081589"/>
    </source>
</evidence>
<accession>A0A9D3LR59</accession>
<dbReference type="GO" id="GO:1905168">
    <property type="term" value="P:positive regulation of double-strand break repair via homologous recombination"/>
    <property type="evidence" value="ECO:0007669"/>
    <property type="project" value="UniProtKB-ARBA"/>
</dbReference>
<evidence type="ECO:0000256" key="4">
    <source>
        <dbReference type="ARBA" id="ARBA00022490"/>
    </source>
</evidence>
<comment type="pathway">
    <text evidence="3">Protein modification; protein ubiquitination.</text>
</comment>
<keyword evidence="5" id="KW-0597">Phosphoprotein</keyword>
<comment type="caution">
    <text evidence="18">The sequence shown here is derived from an EMBL/GenBank/DDBJ whole genome shotgun (WGS) entry which is preliminary data.</text>
</comment>
<keyword evidence="9" id="KW-0832">Ubl conjugation</keyword>
<keyword evidence="10" id="KW-0007">Acetylation</keyword>
<dbReference type="PANTHER" id="PTHR38926:SF5">
    <property type="entry name" value="F-BOX AND LEUCINE-RICH REPEAT PROTEIN 6"/>
    <property type="match status" value="1"/>
</dbReference>
<dbReference type="InterPro" id="IPR006553">
    <property type="entry name" value="Leu-rich_rpt_Cys-con_subtyp"/>
</dbReference>
<dbReference type="GO" id="GO:0005737">
    <property type="term" value="C:cytoplasm"/>
    <property type="evidence" value="ECO:0007669"/>
    <property type="project" value="UniProtKB-SubCell"/>
</dbReference>
<evidence type="ECO:0000256" key="7">
    <source>
        <dbReference type="ARBA" id="ARBA00022737"/>
    </source>
</evidence>
<dbReference type="PROSITE" id="PS50181">
    <property type="entry name" value="FBOX"/>
    <property type="match status" value="1"/>
</dbReference>
<evidence type="ECO:0000313" key="19">
    <source>
        <dbReference type="Proteomes" id="UP001044222"/>
    </source>
</evidence>
<evidence type="ECO:0000256" key="1">
    <source>
        <dbReference type="ARBA" id="ARBA00004123"/>
    </source>
</evidence>
<dbReference type="InterPro" id="IPR001810">
    <property type="entry name" value="F-box_dom"/>
</dbReference>
<dbReference type="EMBL" id="JAFIRN010000015">
    <property type="protein sequence ID" value="KAG5834832.1"/>
    <property type="molecule type" value="Genomic_DNA"/>
</dbReference>
<comment type="subcellular location">
    <subcellularLocation>
        <location evidence="2">Cytoplasm</location>
    </subcellularLocation>
    <subcellularLocation>
        <location evidence="1">Nucleus</location>
    </subcellularLocation>
</comment>
<dbReference type="SUPFAM" id="SSF81383">
    <property type="entry name" value="F-box domain"/>
    <property type="match status" value="1"/>
</dbReference>
<evidence type="ECO:0000259" key="17">
    <source>
        <dbReference type="PROSITE" id="PS50181"/>
    </source>
</evidence>
<dbReference type="SMART" id="SM00256">
    <property type="entry name" value="FBOX"/>
    <property type="match status" value="1"/>
</dbReference>
<keyword evidence="6" id="KW-0433">Leucine-rich repeat</keyword>
<keyword evidence="8" id="KW-0833">Ubl conjugation pathway</keyword>
<evidence type="ECO:0000256" key="13">
    <source>
        <dbReference type="ARBA" id="ARBA00071634"/>
    </source>
</evidence>
<dbReference type="GO" id="GO:0005634">
    <property type="term" value="C:nucleus"/>
    <property type="evidence" value="ECO:0007669"/>
    <property type="project" value="UniProtKB-SubCell"/>
</dbReference>
<dbReference type="Pfam" id="PF12937">
    <property type="entry name" value="F-box-like"/>
    <property type="match status" value="1"/>
</dbReference>
<feature type="region of interest" description="Disordered" evidence="16">
    <location>
        <begin position="1"/>
        <end position="22"/>
    </location>
</feature>
<dbReference type="GO" id="GO:0000082">
    <property type="term" value="P:G1/S transition of mitotic cell cycle"/>
    <property type="evidence" value="ECO:0007669"/>
    <property type="project" value="UniProtKB-ARBA"/>
</dbReference>
<evidence type="ECO:0000256" key="14">
    <source>
        <dbReference type="ARBA" id="ARBA00077776"/>
    </source>
</evidence>
<evidence type="ECO:0000256" key="8">
    <source>
        <dbReference type="ARBA" id="ARBA00022786"/>
    </source>
</evidence>
<dbReference type="Gene3D" id="3.80.10.10">
    <property type="entry name" value="Ribonuclease Inhibitor"/>
    <property type="match status" value="1"/>
</dbReference>
<gene>
    <name evidence="18" type="ORF">ANANG_G00265770</name>
</gene>
<evidence type="ECO:0000256" key="6">
    <source>
        <dbReference type="ARBA" id="ARBA00022614"/>
    </source>
</evidence>
<proteinExistence type="predicted"/>
<dbReference type="GO" id="GO:0006511">
    <property type="term" value="P:ubiquitin-dependent protein catabolic process"/>
    <property type="evidence" value="ECO:0007669"/>
    <property type="project" value="UniProtKB-ARBA"/>
</dbReference>
<keyword evidence="7" id="KW-0677">Repeat</keyword>
<keyword evidence="19" id="KW-1185">Reference proteome</keyword>
<dbReference type="GO" id="GO:0019005">
    <property type="term" value="C:SCF ubiquitin ligase complex"/>
    <property type="evidence" value="ECO:0007669"/>
    <property type="project" value="UniProtKB-ARBA"/>
</dbReference>
<dbReference type="PANTHER" id="PTHR38926">
    <property type="entry name" value="F-BOX DOMAIN CONTAINING PROTEIN, EXPRESSED"/>
    <property type="match status" value="1"/>
</dbReference>
<comment type="function">
    <text evidence="12">Substrate recognition component of a SCF (SKP1-CUL1-F-box protein) E3 ubiquitin-protein ligase complex which mediates the ubiquitination and subsequent proteasomal degradation of target proteins involved in cell cycle progression, signal transduction and transcription. Specifically recognizes phosphorylated CDKN1B/p27kip and is involved in regulation of G1/S transition. Degradation of CDKN1B/p27kip also requires CKS1. Recognizes target proteins ORC1, CDT1, RBL2, KMT2A/MLL1, CDK9, RAG2, NBN, FOXO1, UBP43, YTHDF2, and probably MYC, TOB1 and TAL1. Degradation of TAL1 also requires STUB1. Recognizes CDKN1A in association with CCNE1 or CCNE2 and CDK2. Promotes ubiquitination and destruction of CDH1 in a CK1-dependent manner, thereby regulating cell migration. Following phosphorylation in response to DNA damage, mediates 'Lys-63'-linked ubiquitination of NBN, promoting ATM recruitment to DNA damage sites and DNA repair via homologous recombination.</text>
</comment>
<dbReference type="SUPFAM" id="SSF52047">
    <property type="entry name" value="RNI-like"/>
    <property type="match status" value="1"/>
</dbReference>
<dbReference type="GO" id="GO:0140767">
    <property type="term" value="F:enzyme-substrate adaptor activity"/>
    <property type="evidence" value="ECO:0007669"/>
    <property type="project" value="UniProtKB-ARBA"/>
</dbReference>
<dbReference type="CDD" id="cd22114">
    <property type="entry name" value="F-box_FBXL1"/>
    <property type="match status" value="1"/>
</dbReference>